<dbReference type="KEGG" id="vg:5950843"/>
<feature type="region of interest" description="Disordered" evidence="1">
    <location>
        <begin position="34"/>
        <end position="74"/>
    </location>
</feature>
<evidence type="ECO:0000313" key="3">
    <source>
        <dbReference type="EMBL" id="AMB48680.1"/>
    </source>
</evidence>
<name>A0A0Y0M3F7_GHVS</name>
<feature type="compositionally biased region" description="Low complexity" evidence="1">
    <location>
        <begin position="34"/>
        <end position="60"/>
    </location>
</feature>
<reference evidence="3 4" key="1">
    <citation type="journal article" date="2016" name="J. Gen. Virol.">
        <title>Comprehensive annotation of Glossina pallidipes salivary gland hypertrophy virus from Ethiopian tsetse flies: a proteogenomics approach.</title>
        <authorList>
            <person name="Abd-Alla A.M."/>
            <person name="Kariithi H.M."/>
            <person name="Cousserans F."/>
            <person name="Parker N.J."/>
            <person name="Ince I.A."/>
            <person name="Scully E.D."/>
            <person name="Boeren S."/>
            <person name="Geib S.M."/>
            <person name="Mekonnen S."/>
            <person name="Vlak J.M."/>
            <person name="Parker A.G."/>
            <person name="Vreysen M.J."/>
            <person name="Bergoin M."/>
        </authorList>
    </citation>
    <scope>NUCLEOTIDE SEQUENCE [LARGE SCALE GENOMIC DNA]</scope>
    <source>
        <strain evidence="3 4">Ethiopian</strain>
    </source>
</reference>
<proteinExistence type="predicted"/>
<gene>
    <name evidence="3" type="ORF">GpSGHVEth076</name>
</gene>
<evidence type="ECO:0000313" key="4">
    <source>
        <dbReference type="Proteomes" id="UP000282469"/>
    </source>
</evidence>
<dbReference type="RefSeq" id="YP_001687017.1">
    <property type="nucleotide sequence ID" value="NC_010356.1"/>
</dbReference>
<keyword evidence="2" id="KW-1133">Transmembrane helix</keyword>
<organismHost>
    <name type="scientific">Glossina</name>
    <name type="common">tsetse flies</name>
    <dbReference type="NCBI Taxonomy" id="7393"/>
</organismHost>
<feature type="compositionally biased region" description="Basic and acidic residues" evidence="1">
    <location>
        <begin position="61"/>
        <end position="74"/>
    </location>
</feature>
<evidence type="ECO:0000256" key="2">
    <source>
        <dbReference type="SAM" id="Phobius"/>
    </source>
</evidence>
<feature type="transmembrane region" description="Helical" evidence="2">
    <location>
        <begin position="6"/>
        <end position="27"/>
    </location>
</feature>
<evidence type="ECO:0000256" key="1">
    <source>
        <dbReference type="SAM" id="MobiDB-lite"/>
    </source>
</evidence>
<dbReference type="EMBL" id="KU050077">
    <property type="protein sequence ID" value="AMB48680.1"/>
    <property type="molecule type" value="Genomic_DNA"/>
</dbReference>
<sequence>MDMSWLKSQIFWIVVVVIIVIILIILLNNEKFKNSSSGKKLSGSSGNSNSGSGENGSSKSSESKKKEDDSVQKKAAELTMASQEMFVRDNQGNLQINNDNDEIEQKKIFEDFDELTESDILKAHLLTLKTDVKNGDILNKKLKNQICTFEEPMTTLHFNIKGKLNKKQSHTNIIEFFNNSRQKIGTVKIANDKMEAALNYDNITRDFYKKPNSSIIYFTFYNQTLYIDHVSVGKFSVNETIKYIRLNMSDYNEIQMIPSSDDLDQKYSIK</sequence>
<organism evidence="3 4">
    <name type="scientific">Glossina hytrovirus (isolate Glossina pallidipes/Ethiopia/Seibersdorf/-)</name>
    <name type="common">GHV</name>
    <dbReference type="NCBI Taxonomy" id="379529"/>
    <lineage>
        <taxon>Viruses</taxon>
        <taxon>Viruses incertae sedis</taxon>
        <taxon>Naldaviricetes</taxon>
        <taxon>Lefavirales</taxon>
        <taxon>Hytrosaviridae</taxon>
        <taxon>Glossinavirus</taxon>
        <taxon>Glossinavirus glopallidipedis</taxon>
    </lineage>
</organism>
<accession>A0A0Y0M3F7</accession>
<dbReference type="Proteomes" id="UP000282469">
    <property type="component" value="Segment"/>
</dbReference>
<keyword evidence="2" id="KW-0472">Membrane</keyword>
<keyword evidence="2" id="KW-0812">Transmembrane</keyword>
<protein>
    <submittedName>
        <fullName evidence="3">Ca++ and Zn++ binding-like protein</fullName>
    </submittedName>
</protein>